<feature type="domain" description="HMG box" evidence="4">
    <location>
        <begin position="13"/>
        <end position="79"/>
    </location>
</feature>
<keyword evidence="1 2" id="KW-0238">DNA-binding</keyword>
<keyword evidence="2" id="KW-0539">Nucleus</keyword>
<dbReference type="InterPro" id="IPR036910">
    <property type="entry name" value="HMG_box_dom_sf"/>
</dbReference>
<evidence type="ECO:0000256" key="2">
    <source>
        <dbReference type="PROSITE-ProRule" id="PRU00267"/>
    </source>
</evidence>
<dbReference type="InterPro" id="IPR009071">
    <property type="entry name" value="HMG_box_dom"/>
</dbReference>
<feature type="DNA-binding region" description="HMG box" evidence="2">
    <location>
        <begin position="13"/>
        <end position="79"/>
    </location>
</feature>
<accession>A0A8J8T1N0</accession>
<name>A0A8J8T1N0_HALGN</name>
<dbReference type="InterPro" id="IPR050342">
    <property type="entry name" value="HMGB"/>
</dbReference>
<dbReference type="GO" id="GO:0005634">
    <property type="term" value="C:nucleus"/>
    <property type="evidence" value="ECO:0007669"/>
    <property type="project" value="UniProtKB-UniRule"/>
</dbReference>
<dbReference type="PROSITE" id="PS50118">
    <property type="entry name" value="HMG_BOX_2"/>
    <property type="match status" value="1"/>
</dbReference>
<dbReference type="GO" id="GO:0003677">
    <property type="term" value="F:DNA binding"/>
    <property type="evidence" value="ECO:0007669"/>
    <property type="project" value="UniProtKB-UniRule"/>
</dbReference>
<feature type="compositionally biased region" description="Basic and acidic residues" evidence="3">
    <location>
        <begin position="83"/>
        <end position="94"/>
    </location>
</feature>
<gene>
    <name evidence="5" type="ORF">FGO68_gene7208</name>
</gene>
<dbReference type="SMART" id="SM00398">
    <property type="entry name" value="HMG"/>
    <property type="match status" value="1"/>
</dbReference>
<dbReference type="Pfam" id="PF00505">
    <property type="entry name" value="HMG_box"/>
    <property type="match status" value="1"/>
</dbReference>
<organism evidence="5 6">
    <name type="scientific">Halteria grandinella</name>
    <dbReference type="NCBI Taxonomy" id="5974"/>
    <lineage>
        <taxon>Eukaryota</taxon>
        <taxon>Sar</taxon>
        <taxon>Alveolata</taxon>
        <taxon>Ciliophora</taxon>
        <taxon>Intramacronucleata</taxon>
        <taxon>Spirotrichea</taxon>
        <taxon>Stichotrichia</taxon>
        <taxon>Sporadotrichida</taxon>
        <taxon>Halteriidae</taxon>
        <taxon>Halteria</taxon>
    </lineage>
</organism>
<reference evidence="5" key="1">
    <citation type="submission" date="2019-06" db="EMBL/GenBank/DDBJ databases">
        <authorList>
            <person name="Zheng W."/>
        </authorList>
    </citation>
    <scope>NUCLEOTIDE SEQUENCE</scope>
    <source>
        <strain evidence="5">QDHG01</strain>
    </source>
</reference>
<dbReference type="Proteomes" id="UP000785679">
    <property type="component" value="Unassembled WGS sequence"/>
</dbReference>
<dbReference type="OrthoDB" id="1919336at2759"/>
<evidence type="ECO:0000313" key="6">
    <source>
        <dbReference type="Proteomes" id="UP000785679"/>
    </source>
</evidence>
<evidence type="ECO:0000256" key="1">
    <source>
        <dbReference type="ARBA" id="ARBA00023125"/>
    </source>
</evidence>
<dbReference type="EMBL" id="RRYP01010639">
    <property type="protein sequence ID" value="TNV78261.1"/>
    <property type="molecule type" value="Genomic_DNA"/>
</dbReference>
<evidence type="ECO:0000313" key="5">
    <source>
        <dbReference type="EMBL" id="TNV78261.1"/>
    </source>
</evidence>
<protein>
    <recommendedName>
        <fullName evidence="4">HMG box domain-containing protein</fullName>
    </recommendedName>
</protein>
<feature type="region of interest" description="Disordered" evidence="3">
    <location>
        <begin position="83"/>
        <end position="130"/>
    </location>
</feature>
<comment type="caution">
    <text evidence="5">The sequence shown here is derived from an EMBL/GenBank/DDBJ whole genome shotgun (WGS) entry which is preliminary data.</text>
</comment>
<evidence type="ECO:0000256" key="3">
    <source>
        <dbReference type="SAM" id="MobiDB-lite"/>
    </source>
</evidence>
<keyword evidence="6" id="KW-1185">Reference proteome</keyword>
<dbReference type="SUPFAM" id="SSF47095">
    <property type="entry name" value="HMG-box"/>
    <property type="match status" value="1"/>
</dbReference>
<dbReference type="PANTHER" id="PTHR48112">
    <property type="entry name" value="HIGH MOBILITY GROUP PROTEIN DSP1"/>
    <property type="match status" value="1"/>
</dbReference>
<evidence type="ECO:0000259" key="4">
    <source>
        <dbReference type="PROSITE" id="PS50118"/>
    </source>
</evidence>
<proteinExistence type="predicted"/>
<dbReference type="AlphaFoldDB" id="A0A8J8T1N0"/>
<dbReference type="Gene3D" id="1.10.30.10">
    <property type="entry name" value="High mobility group box domain"/>
    <property type="match status" value="1"/>
</dbReference>
<dbReference type="CDD" id="cd00084">
    <property type="entry name" value="HMG-box_SF"/>
    <property type="match status" value="1"/>
</dbReference>
<sequence length="130" mass="14451">MAAADAEEDIIKPTRPLSAYIFFSTERTKEIKATGKTQIEAMRQCGVEWNALTEEQKAPFLAKNKEDEKRYLAQQQEVKDKGYFIMKDGTKSTDHTLQSSTRKRKSAGVVVNSPANKTKGPLTAGKAKAK</sequence>